<sequence>MVLGEDKIEDVMDRIDRAVASLQFSDERCYIDYISGVALGPDHGDEINDLLEKANIALEAITRIKRNKYLLFDQNINEEVSQYFRIKKEIDFAFEREEFTVVYQPQNDAISNKIIGLEALVRWNNQNLGSVPPSVFVPILEENPIQIKKLGKYILSRVVRECRELLEITNDDFRISVNLSSQEFTDFTIIKVTSPQ</sequence>
<accession>A0A5C1QJG9</accession>
<dbReference type="Proteomes" id="UP000324209">
    <property type="component" value="Chromosome"/>
</dbReference>
<dbReference type="EMBL" id="CP036150">
    <property type="protein sequence ID" value="QEN08293.1"/>
    <property type="molecule type" value="Genomic_DNA"/>
</dbReference>
<dbReference type="CDD" id="cd01948">
    <property type="entry name" value="EAL"/>
    <property type="match status" value="1"/>
</dbReference>
<dbReference type="OrthoDB" id="366324at2"/>
<dbReference type="SUPFAM" id="SSF55073">
    <property type="entry name" value="Nucleotide cyclase"/>
    <property type="match status" value="1"/>
</dbReference>
<evidence type="ECO:0000313" key="2">
    <source>
        <dbReference type="EMBL" id="QEN08293.1"/>
    </source>
</evidence>
<dbReference type="InterPro" id="IPR050706">
    <property type="entry name" value="Cyclic-di-GMP_PDE-like"/>
</dbReference>
<dbReference type="AlphaFoldDB" id="A0A5C1QJG9"/>
<dbReference type="SUPFAM" id="SSF141868">
    <property type="entry name" value="EAL domain-like"/>
    <property type="match status" value="1"/>
</dbReference>
<dbReference type="PANTHER" id="PTHR33121">
    <property type="entry name" value="CYCLIC DI-GMP PHOSPHODIESTERASE PDEF"/>
    <property type="match status" value="1"/>
</dbReference>
<keyword evidence="3" id="KW-1185">Reference proteome</keyword>
<evidence type="ECO:0000313" key="3">
    <source>
        <dbReference type="Proteomes" id="UP000324209"/>
    </source>
</evidence>
<dbReference type="Gene3D" id="3.30.70.270">
    <property type="match status" value="1"/>
</dbReference>
<dbReference type="Pfam" id="PF00563">
    <property type="entry name" value="EAL"/>
    <property type="match status" value="1"/>
</dbReference>
<reference evidence="2 3" key="1">
    <citation type="submission" date="2019-02" db="EMBL/GenBank/DDBJ databases">
        <title>Complete Genome Sequence and Methylome Analysis of free living Spirochaetas.</title>
        <authorList>
            <person name="Fomenkov A."/>
            <person name="Dubinina G."/>
            <person name="Leshcheva N."/>
            <person name="Mikheeva N."/>
            <person name="Grabovich M."/>
            <person name="Vincze T."/>
            <person name="Roberts R.J."/>
        </authorList>
    </citation>
    <scope>NUCLEOTIDE SEQUENCE [LARGE SCALE GENOMIC DNA]</scope>
    <source>
        <strain evidence="2 3">K2</strain>
    </source>
</reference>
<dbReference type="InterPro" id="IPR043128">
    <property type="entry name" value="Rev_trsase/Diguanyl_cyclase"/>
</dbReference>
<name>A0A5C1QJG9_9SPIO</name>
<dbReference type="InterPro" id="IPR001633">
    <property type="entry name" value="EAL_dom"/>
</dbReference>
<feature type="domain" description="EAL" evidence="1">
    <location>
        <begin position="83"/>
        <end position="196"/>
    </location>
</feature>
<gene>
    <name evidence="2" type="ORF">EXM22_09940</name>
</gene>
<protein>
    <submittedName>
        <fullName evidence="2">GGDEF domain-containing protein</fullName>
    </submittedName>
</protein>
<dbReference type="InterPro" id="IPR035919">
    <property type="entry name" value="EAL_sf"/>
</dbReference>
<dbReference type="InterPro" id="IPR029787">
    <property type="entry name" value="Nucleotide_cyclase"/>
</dbReference>
<proteinExistence type="predicted"/>
<dbReference type="KEGG" id="ock:EXM22_09940"/>
<organism evidence="2 3">
    <name type="scientific">Oceanispirochaeta crateris</name>
    <dbReference type="NCBI Taxonomy" id="2518645"/>
    <lineage>
        <taxon>Bacteria</taxon>
        <taxon>Pseudomonadati</taxon>
        <taxon>Spirochaetota</taxon>
        <taxon>Spirochaetia</taxon>
        <taxon>Spirochaetales</taxon>
        <taxon>Spirochaetaceae</taxon>
        <taxon>Oceanispirochaeta</taxon>
    </lineage>
</organism>
<evidence type="ECO:0000259" key="1">
    <source>
        <dbReference type="PROSITE" id="PS50883"/>
    </source>
</evidence>
<dbReference type="GO" id="GO:0071111">
    <property type="term" value="F:cyclic-guanylate-specific phosphodiesterase activity"/>
    <property type="evidence" value="ECO:0007669"/>
    <property type="project" value="InterPro"/>
</dbReference>
<dbReference type="Gene3D" id="3.20.20.450">
    <property type="entry name" value="EAL domain"/>
    <property type="match status" value="1"/>
</dbReference>
<dbReference type="PROSITE" id="PS50883">
    <property type="entry name" value="EAL"/>
    <property type="match status" value="1"/>
</dbReference>
<dbReference type="PANTHER" id="PTHR33121:SF70">
    <property type="entry name" value="SIGNALING PROTEIN YKOW"/>
    <property type="match status" value="1"/>
</dbReference>